<sequence>MKEYEVLIVGGGMAGLSTALVLGRTLVNCCIISREHFGVSKGLEPHNFITNDSKSLAEMLRDAKADVSKYESVDFKDLSIDKVSYDGNLFHVENDSGVRVTGKRIVFATGSSYNFDSAPKGLSDAFGVSIFNCPFCHGYEMKDKKVTVIGEQQAAVPLANLLSRYTNDITILSNGSELSTGVVSNFASSSAPIEQIHSENGQVEYIAMQNGEQIEAEYVYLASMKDYVKASLPSQLGIEMVFNPAVNMSVYPTDPVGRSQLKNAYIIGDLRTGFSTLVGASNEGNVLGMILVGDISQD</sequence>
<feature type="domain" description="FAD/NAD(P)-binding" evidence="3">
    <location>
        <begin position="4"/>
        <end position="283"/>
    </location>
</feature>
<dbReference type="Gene3D" id="3.50.50.60">
    <property type="entry name" value="FAD/NAD(P)-binding domain"/>
    <property type="match status" value="2"/>
</dbReference>
<dbReference type="InterPro" id="IPR023753">
    <property type="entry name" value="FAD/NAD-binding_dom"/>
</dbReference>
<evidence type="ECO:0000256" key="1">
    <source>
        <dbReference type="ARBA" id="ARBA00022630"/>
    </source>
</evidence>
<protein>
    <submittedName>
        <fullName evidence="4">NAD(P)/FAD-dependent oxidoreductase</fullName>
    </submittedName>
</protein>
<keyword evidence="1" id="KW-0285">Flavoprotein</keyword>
<comment type="caution">
    <text evidence="4">The sequence shown here is derived from an EMBL/GenBank/DDBJ whole genome shotgun (WGS) entry which is preliminary data.</text>
</comment>
<keyword evidence="2" id="KW-0560">Oxidoreductase</keyword>
<keyword evidence="5" id="KW-1185">Reference proteome</keyword>
<dbReference type="SUPFAM" id="SSF51905">
    <property type="entry name" value="FAD/NAD(P)-binding domain"/>
    <property type="match status" value="1"/>
</dbReference>
<dbReference type="Proteomes" id="UP001500359">
    <property type="component" value="Unassembled WGS sequence"/>
</dbReference>
<evidence type="ECO:0000259" key="3">
    <source>
        <dbReference type="Pfam" id="PF07992"/>
    </source>
</evidence>
<dbReference type="InterPro" id="IPR050097">
    <property type="entry name" value="Ferredoxin-NADP_redctase_2"/>
</dbReference>
<evidence type="ECO:0000313" key="4">
    <source>
        <dbReference type="EMBL" id="GAA0855152.1"/>
    </source>
</evidence>
<dbReference type="PRINTS" id="PR00368">
    <property type="entry name" value="FADPNR"/>
</dbReference>
<accession>A0ABN1LFC0</accession>
<name>A0ABN1LFC0_9ALTE</name>
<evidence type="ECO:0000313" key="5">
    <source>
        <dbReference type="Proteomes" id="UP001500359"/>
    </source>
</evidence>
<proteinExistence type="predicted"/>
<dbReference type="Pfam" id="PF07992">
    <property type="entry name" value="Pyr_redox_2"/>
    <property type="match status" value="1"/>
</dbReference>
<gene>
    <name evidence="4" type="ORF">GCM10009114_13530</name>
</gene>
<dbReference type="InterPro" id="IPR036188">
    <property type="entry name" value="FAD/NAD-bd_sf"/>
</dbReference>
<reference evidence="4 5" key="1">
    <citation type="journal article" date="2019" name="Int. J. Syst. Evol. Microbiol.">
        <title>The Global Catalogue of Microorganisms (GCM) 10K type strain sequencing project: providing services to taxonomists for standard genome sequencing and annotation.</title>
        <authorList>
            <consortium name="The Broad Institute Genomics Platform"/>
            <consortium name="The Broad Institute Genome Sequencing Center for Infectious Disease"/>
            <person name="Wu L."/>
            <person name="Ma J."/>
        </authorList>
    </citation>
    <scope>NUCLEOTIDE SEQUENCE [LARGE SCALE GENOMIC DNA]</scope>
    <source>
        <strain evidence="4 5">JCM 15896</strain>
    </source>
</reference>
<dbReference type="PANTHER" id="PTHR48105">
    <property type="entry name" value="THIOREDOXIN REDUCTASE 1-RELATED-RELATED"/>
    <property type="match status" value="1"/>
</dbReference>
<dbReference type="EMBL" id="BAAAFD010000002">
    <property type="protein sequence ID" value="GAA0855152.1"/>
    <property type="molecule type" value="Genomic_DNA"/>
</dbReference>
<dbReference type="RefSeq" id="WP_343857899.1">
    <property type="nucleotide sequence ID" value="NZ_BAAAFD010000002.1"/>
</dbReference>
<dbReference type="PRINTS" id="PR00469">
    <property type="entry name" value="PNDRDTASEII"/>
</dbReference>
<evidence type="ECO:0000256" key="2">
    <source>
        <dbReference type="ARBA" id="ARBA00023002"/>
    </source>
</evidence>
<organism evidence="4 5">
    <name type="scientific">Aliiglaciecola litoralis</name>
    <dbReference type="NCBI Taxonomy" id="582857"/>
    <lineage>
        <taxon>Bacteria</taxon>
        <taxon>Pseudomonadati</taxon>
        <taxon>Pseudomonadota</taxon>
        <taxon>Gammaproteobacteria</taxon>
        <taxon>Alteromonadales</taxon>
        <taxon>Alteromonadaceae</taxon>
        <taxon>Aliiglaciecola</taxon>
    </lineage>
</organism>